<dbReference type="Proteomes" id="UP001157946">
    <property type="component" value="Unassembled WGS sequence"/>
</dbReference>
<dbReference type="AlphaFoldDB" id="A0AA46ADC2"/>
<gene>
    <name evidence="1" type="ORF">SAMN06265361_101502</name>
</gene>
<dbReference type="RefSeq" id="WP_022735820.1">
    <property type="nucleotide sequence ID" value="NZ_FXTU01000001.1"/>
</dbReference>
<reference evidence="1" key="1">
    <citation type="submission" date="2017-05" db="EMBL/GenBank/DDBJ databases">
        <authorList>
            <person name="Varghese N."/>
            <person name="Submissions S."/>
        </authorList>
    </citation>
    <scope>NUCLEOTIDE SEQUENCE</scope>
    <source>
        <strain evidence="1">DSM 45262</strain>
    </source>
</reference>
<keyword evidence="2" id="KW-1185">Reference proteome</keyword>
<dbReference type="EMBL" id="FXTU01000001">
    <property type="protein sequence ID" value="SMP03942.1"/>
    <property type="molecule type" value="Genomic_DNA"/>
</dbReference>
<evidence type="ECO:0000313" key="1">
    <source>
        <dbReference type="EMBL" id="SMP03942.1"/>
    </source>
</evidence>
<accession>A0AA46ADC2</accession>
<comment type="caution">
    <text evidence="1">The sequence shown here is derived from an EMBL/GenBank/DDBJ whole genome shotgun (WGS) entry which is preliminary data.</text>
</comment>
<sequence>MIINRKEMARAKLEKLKNGYSAFAETQEVAEFIEKELEKLDLPVHIDRTEHGCWFIPEQSKS</sequence>
<dbReference type="Pfam" id="PF26326">
    <property type="entry name" value="YtzJ"/>
    <property type="match status" value="1"/>
</dbReference>
<organism evidence="1 2">
    <name type="scientific">Laceyella tengchongensis</name>
    <dbReference type="NCBI Taxonomy" id="574699"/>
    <lineage>
        <taxon>Bacteria</taxon>
        <taxon>Bacillati</taxon>
        <taxon>Bacillota</taxon>
        <taxon>Bacilli</taxon>
        <taxon>Bacillales</taxon>
        <taxon>Thermoactinomycetaceae</taxon>
        <taxon>Laceyella</taxon>
    </lineage>
</organism>
<dbReference type="InterPro" id="IPR058867">
    <property type="entry name" value="YtzJ"/>
</dbReference>
<protein>
    <submittedName>
        <fullName evidence="1">Uncharacterized protein</fullName>
    </submittedName>
</protein>
<evidence type="ECO:0000313" key="2">
    <source>
        <dbReference type="Proteomes" id="UP001157946"/>
    </source>
</evidence>
<name>A0AA46ADC2_9BACL</name>
<proteinExistence type="predicted"/>